<name>A0A8J6KX46_MICOH</name>
<dbReference type="InterPro" id="IPR007110">
    <property type="entry name" value="Ig-like_dom"/>
</dbReference>
<feature type="compositionally biased region" description="Basic and acidic residues" evidence="8">
    <location>
        <begin position="619"/>
        <end position="638"/>
    </location>
</feature>
<feature type="domain" description="Ig-like" evidence="11">
    <location>
        <begin position="255"/>
        <end position="334"/>
    </location>
</feature>
<dbReference type="Gene3D" id="1.10.750.20">
    <property type="entry name" value="SOCS box"/>
    <property type="match status" value="1"/>
</dbReference>
<dbReference type="CDD" id="cd00200">
    <property type="entry name" value="WD40"/>
    <property type="match status" value="1"/>
</dbReference>
<dbReference type="AlphaFoldDB" id="A0A8J6KX46"/>
<dbReference type="PANTHER" id="PTHR15622">
    <property type="entry name" value="WD40 REPEAT PROTEIN"/>
    <property type="match status" value="1"/>
</dbReference>
<comment type="function">
    <text evidence="5">May be a substrate-recognition component of a SCF-like ECS (Elongin-Cullin-SOCS-box protein) E3 ubiquitin ligase complex which mediates the ubiquitination and subsequent proteasomal degradation of target proteins.</text>
</comment>
<dbReference type="Pfam" id="PF00400">
    <property type="entry name" value="WD40"/>
    <property type="match status" value="5"/>
</dbReference>
<evidence type="ECO:0000256" key="3">
    <source>
        <dbReference type="ARBA" id="ARBA00022737"/>
    </source>
</evidence>
<dbReference type="FunFam" id="2.130.10.10:FF:000256">
    <property type="entry name" value="WD repeat and SOCS box containing 2"/>
    <property type="match status" value="1"/>
</dbReference>
<dbReference type="InterPro" id="IPR051983">
    <property type="entry name" value="WSB_SOCS-box_domain"/>
</dbReference>
<evidence type="ECO:0000313" key="12">
    <source>
        <dbReference type="EMBL" id="KAH0513156.1"/>
    </source>
</evidence>
<feature type="domain" description="SOCS box" evidence="10">
    <location>
        <begin position="921"/>
        <end position="957"/>
    </location>
</feature>
<evidence type="ECO:0000256" key="4">
    <source>
        <dbReference type="ARBA" id="ARBA00022786"/>
    </source>
</evidence>
<feature type="repeat" description="WD" evidence="7">
    <location>
        <begin position="842"/>
        <end position="876"/>
    </location>
</feature>
<dbReference type="PROSITE" id="PS50225">
    <property type="entry name" value="SOCS"/>
    <property type="match status" value="1"/>
</dbReference>
<evidence type="ECO:0000256" key="9">
    <source>
        <dbReference type="SAM" id="SignalP"/>
    </source>
</evidence>
<proteinExistence type="predicted"/>
<feature type="repeat" description="WD" evidence="7">
    <location>
        <begin position="702"/>
        <end position="737"/>
    </location>
</feature>
<keyword evidence="4" id="KW-0833">Ubl conjugation pathway</keyword>
<comment type="pathway">
    <text evidence="1">Protein modification; protein ubiquitination.</text>
</comment>
<dbReference type="InterPro" id="IPR036179">
    <property type="entry name" value="Ig-like_dom_sf"/>
</dbReference>
<dbReference type="SMART" id="SM00408">
    <property type="entry name" value="IGc2"/>
    <property type="match status" value="4"/>
</dbReference>
<dbReference type="InterPro" id="IPR036322">
    <property type="entry name" value="WD40_repeat_dom_sf"/>
</dbReference>
<dbReference type="PROSITE" id="PS50082">
    <property type="entry name" value="WD_REPEATS_2"/>
    <property type="match status" value="5"/>
</dbReference>
<feature type="region of interest" description="Disordered" evidence="8">
    <location>
        <begin position="617"/>
        <end position="638"/>
    </location>
</feature>
<dbReference type="InterPro" id="IPR015943">
    <property type="entry name" value="WD40/YVTN_repeat-like_dom_sf"/>
</dbReference>
<feature type="repeat" description="WD" evidence="7">
    <location>
        <begin position="679"/>
        <end position="701"/>
    </location>
</feature>
<dbReference type="InterPro" id="IPR001680">
    <property type="entry name" value="WD40_rpt"/>
</dbReference>
<dbReference type="SMART" id="SM00409">
    <property type="entry name" value="IG"/>
    <property type="match status" value="3"/>
</dbReference>
<evidence type="ECO:0000256" key="8">
    <source>
        <dbReference type="SAM" id="MobiDB-lite"/>
    </source>
</evidence>
<feature type="domain" description="Ig-like" evidence="11">
    <location>
        <begin position="336"/>
        <end position="429"/>
    </location>
</feature>
<dbReference type="SMART" id="SM00253">
    <property type="entry name" value="SOCS"/>
    <property type="match status" value="1"/>
</dbReference>
<evidence type="ECO:0000256" key="5">
    <source>
        <dbReference type="ARBA" id="ARBA00056629"/>
    </source>
</evidence>
<dbReference type="UniPathway" id="UPA00143"/>
<feature type="signal peptide" evidence="9">
    <location>
        <begin position="1"/>
        <end position="20"/>
    </location>
</feature>
<accession>A0A8J6KX46</accession>
<dbReference type="InterPro" id="IPR020472">
    <property type="entry name" value="WD40_PAC1"/>
</dbReference>
<feature type="chain" id="PRO_5035160025" description="WD repeat and SOCS box-containing protein 2" evidence="9">
    <location>
        <begin position="21"/>
        <end position="957"/>
    </location>
</feature>
<evidence type="ECO:0000259" key="11">
    <source>
        <dbReference type="PROSITE" id="PS50835"/>
    </source>
</evidence>
<dbReference type="CDD" id="cd03745">
    <property type="entry name" value="SOCS_WSB2_SWIP2"/>
    <property type="match status" value="1"/>
</dbReference>
<dbReference type="PROSITE" id="PS50835">
    <property type="entry name" value="IG_LIKE"/>
    <property type="match status" value="4"/>
</dbReference>
<comment type="caution">
    <text evidence="12">The sequence shown here is derived from an EMBL/GenBank/DDBJ whole genome shotgun (WGS) entry which is preliminary data.</text>
</comment>
<keyword evidence="3" id="KW-0677">Repeat</keyword>
<evidence type="ECO:0000256" key="6">
    <source>
        <dbReference type="ARBA" id="ARBA00068834"/>
    </source>
</evidence>
<feature type="compositionally biased region" description="Acidic residues" evidence="8">
    <location>
        <begin position="487"/>
        <end position="513"/>
    </location>
</feature>
<feature type="repeat" description="WD" evidence="7">
    <location>
        <begin position="746"/>
        <end position="787"/>
    </location>
</feature>
<gene>
    <name evidence="12" type="ORF">LTLLF_141640</name>
</gene>
<dbReference type="PROSITE" id="PS00678">
    <property type="entry name" value="WD_REPEATS_1"/>
    <property type="match status" value="1"/>
</dbReference>
<dbReference type="GO" id="GO:0035556">
    <property type="term" value="P:intracellular signal transduction"/>
    <property type="evidence" value="ECO:0007669"/>
    <property type="project" value="InterPro"/>
</dbReference>
<keyword evidence="2 7" id="KW-0853">WD repeat</keyword>
<dbReference type="PANTHER" id="PTHR15622:SF1">
    <property type="entry name" value="WD REPEAT AND SOCS BOX-CONTAINING PROTEIN 2"/>
    <property type="match status" value="1"/>
</dbReference>
<dbReference type="SMART" id="SM00969">
    <property type="entry name" value="SOCS_box"/>
    <property type="match status" value="1"/>
</dbReference>
<sequence length="957" mass="105212">MSGLCVLLCLGALLARQGSADLGAVAIVEVHENVTLHCGNVTGPRGPVTWYRNDSEPVFLLSSSSSLPPASPRFSLEDAGALHVEALSLEDAGNYTCQEVLNETRWFSVWLRVASGPDQIVVNISATGALPNGTLYAVKGSQVDFSCHSASRPPPEVEWCFRARISEVFGRNLTANSFTLLQMSQNLQGNYTCSATNALSGRQRKVTTELLVYCAWVLYFHPLIEDPKFWAAEMAQQLGALTALPEDPGPPPSAPQCSVEVSSESATLELTCDWDGGYPDPTFLWTEEPGGVVVGDSKLQTLSPSQLSEGKKFKCVGSHIVGPASEASCVVQISSPSLVSQPMKTCFMGGNVTLTCQVTGANPSAKIQWLRNLTQPEGAIQPSDHYHITQHGQGSSLTIYNCSQDLDEGFYFCQAENLVGVRAVDVWLSVKEPLNVGGIVATVVSLLLLGLAIVAGLMLYYSPVFCWKAGSTFRGQDMGDVMVLVDSEEEDEEEEEEYREDIGEEEQETNESEELPKETCKHGHIHRVTALVNGNLDRMENGLQELHEEPLLLAELKPGRPHQFDWKSSCETWSVAFSPDGSWFAWSQGHCVVKLVPWPLEEQLFIQKMSALPSIPKGFEAKSRSSKNDSKGRGSLKEKTLDCGQIVWGLAFSPWPSPPSRKLWARHHPQVPDVSCLILATGLNDGQIKIWEVQTGLLLLNLSGHQDVVRDLSFTPSGSLILVSASRDKTLRIWDLNKHGKQIQVLSGHLQWVYCCSISPDCSMLCSAAGEKSVFLWSMRSYTLIRKLEGHQSSVVSCDFSPDSALLVTASYDTSVIMWDPYTGERLRSLHHTQLEPVMDDSDVHMSSLRSVCFSPEGLYLATVADDRLLRIWALELKAPVAFAPMTNGLCCTFFPHGGVIATGTRDGHVQFWTAPRVLSSLKHLCRKALRSFLTTYQVLALPIPKKMKEFLTYRTL</sequence>
<dbReference type="Gene3D" id="2.60.40.10">
    <property type="entry name" value="Immunoglobulins"/>
    <property type="match status" value="3"/>
</dbReference>
<dbReference type="CDD" id="cd00096">
    <property type="entry name" value="Ig"/>
    <property type="match status" value="2"/>
</dbReference>
<dbReference type="InterPro" id="IPR001496">
    <property type="entry name" value="SOCS_box"/>
</dbReference>
<reference evidence="12" key="1">
    <citation type="submission" date="2020-03" db="EMBL/GenBank/DDBJ databases">
        <title>Studies in the Genomics of Life Span.</title>
        <authorList>
            <person name="Glass D."/>
        </authorList>
    </citation>
    <scope>NUCLEOTIDE SEQUENCE</scope>
    <source>
        <strain evidence="12">LTLLF</strain>
        <tissue evidence="12">Muscle</tissue>
    </source>
</reference>
<dbReference type="PRINTS" id="PR00320">
    <property type="entry name" value="GPROTEINBRPT"/>
</dbReference>
<evidence type="ECO:0000259" key="10">
    <source>
        <dbReference type="PROSITE" id="PS50225"/>
    </source>
</evidence>
<dbReference type="InterPro" id="IPR013783">
    <property type="entry name" value="Ig-like_fold"/>
</dbReference>
<dbReference type="PROSITE" id="PS50294">
    <property type="entry name" value="WD_REPEATS_REGION"/>
    <property type="match status" value="4"/>
</dbReference>
<evidence type="ECO:0000256" key="2">
    <source>
        <dbReference type="ARBA" id="ARBA00022574"/>
    </source>
</evidence>
<dbReference type="SUPFAM" id="SSF158235">
    <property type="entry name" value="SOCS box-like"/>
    <property type="match status" value="1"/>
</dbReference>
<dbReference type="InterPro" id="IPR003598">
    <property type="entry name" value="Ig_sub2"/>
</dbReference>
<feature type="domain" description="Ig-like" evidence="11">
    <location>
        <begin position="32"/>
        <end position="98"/>
    </location>
</feature>
<dbReference type="Pfam" id="PF07525">
    <property type="entry name" value="SOCS_box"/>
    <property type="match status" value="1"/>
</dbReference>
<dbReference type="GO" id="GO:0000209">
    <property type="term" value="P:protein polyubiquitination"/>
    <property type="evidence" value="ECO:0007669"/>
    <property type="project" value="TreeGrafter"/>
</dbReference>
<dbReference type="EMBL" id="JAATJU010021628">
    <property type="protein sequence ID" value="KAH0513156.1"/>
    <property type="molecule type" value="Genomic_DNA"/>
</dbReference>
<feature type="domain" description="Ig-like" evidence="11">
    <location>
        <begin position="117"/>
        <end position="207"/>
    </location>
</feature>
<dbReference type="Pfam" id="PF13927">
    <property type="entry name" value="Ig_3"/>
    <property type="match status" value="3"/>
</dbReference>
<dbReference type="Proteomes" id="UP000710432">
    <property type="component" value="Unassembled WGS sequence"/>
</dbReference>
<dbReference type="SUPFAM" id="SSF50978">
    <property type="entry name" value="WD40 repeat-like"/>
    <property type="match status" value="1"/>
</dbReference>
<evidence type="ECO:0000256" key="1">
    <source>
        <dbReference type="ARBA" id="ARBA00004906"/>
    </source>
</evidence>
<dbReference type="InterPro" id="IPR003599">
    <property type="entry name" value="Ig_sub"/>
</dbReference>
<dbReference type="SMART" id="SM00320">
    <property type="entry name" value="WD40"/>
    <property type="match status" value="6"/>
</dbReference>
<evidence type="ECO:0000256" key="7">
    <source>
        <dbReference type="PROSITE-ProRule" id="PRU00221"/>
    </source>
</evidence>
<dbReference type="FunFam" id="2.130.10.10:FF:000264">
    <property type="entry name" value="WD repeat and SOCS box containing 2"/>
    <property type="match status" value="1"/>
</dbReference>
<dbReference type="InterPro" id="IPR036036">
    <property type="entry name" value="SOCS_box-like_dom_sf"/>
</dbReference>
<protein>
    <recommendedName>
        <fullName evidence="6">WD repeat and SOCS box-containing protein 2</fullName>
    </recommendedName>
</protein>
<dbReference type="Gene3D" id="2.130.10.10">
    <property type="entry name" value="YVTN repeat-like/Quinoprotein amine dehydrogenase"/>
    <property type="match status" value="2"/>
</dbReference>
<organism evidence="12 13">
    <name type="scientific">Microtus ochrogaster</name>
    <name type="common">Prairie vole</name>
    <dbReference type="NCBI Taxonomy" id="79684"/>
    <lineage>
        <taxon>Eukaryota</taxon>
        <taxon>Metazoa</taxon>
        <taxon>Chordata</taxon>
        <taxon>Craniata</taxon>
        <taxon>Vertebrata</taxon>
        <taxon>Euteleostomi</taxon>
        <taxon>Mammalia</taxon>
        <taxon>Eutheria</taxon>
        <taxon>Euarchontoglires</taxon>
        <taxon>Glires</taxon>
        <taxon>Rodentia</taxon>
        <taxon>Myomorpha</taxon>
        <taxon>Muroidea</taxon>
        <taxon>Cricetidae</taxon>
        <taxon>Arvicolinae</taxon>
        <taxon>Microtus</taxon>
    </lineage>
</organism>
<keyword evidence="9" id="KW-0732">Signal</keyword>
<feature type="region of interest" description="Disordered" evidence="8">
    <location>
        <begin position="487"/>
        <end position="519"/>
    </location>
</feature>
<dbReference type="InterPro" id="IPR019775">
    <property type="entry name" value="WD40_repeat_CS"/>
</dbReference>
<feature type="repeat" description="WD" evidence="7">
    <location>
        <begin position="788"/>
        <end position="829"/>
    </location>
</feature>
<evidence type="ECO:0000313" key="13">
    <source>
        <dbReference type="Proteomes" id="UP000710432"/>
    </source>
</evidence>
<dbReference type="SUPFAM" id="SSF48726">
    <property type="entry name" value="Immunoglobulin"/>
    <property type="match status" value="4"/>
</dbReference>